<accession>A0AA38SY41</accession>
<dbReference type="AlphaFoldDB" id="A0AA38SY41"/>
<comment type="caution">
    <text evidence="2">The sequence shown here is derived from an EMBL/GenBank/DDBJ whole genome shotgun (WGS) entry which is preliminary data.</text>
</comment>
<organism evidence="2 3">
    <name type="scientific">Centaurea solstitialis</name>
    <name type="common">yellow star-thistle</name>
    <dbReference type="NCBI Taxonomy" id="347529"/>
    <lineage>
        <taxon>Eukaryota</taxon>
        <taxon>Viridiplantae</taxon>
        <taxon>Streptophyta</taxon>
        <taxon>Embryophyta</taxon>
        <taxon>Tracheophyta</taxon>
        <taxon>Spermatophyta</taxon>
        <taxon>Magnoliopsida</taxon>
        <taxon>eudicotyledons</taxon>
        <taxon>Gunneridae</taxon>
        <taxon>Pentapetalae</taxon>
        <taxon>asterids</taxon>
        <taxon>campanulids</taxon>
        <taxon>Asterales</taxon>
        <taxon>Asteraceae</taxon>
        <taxon>Carduoideae</taxon>
        <taxon>Cardueae</taxon>
        <taxon>Centaureinae</taxon>
        <taxon>Centaurea</taxon>
    </lineage>
</organism>
<dbReference type="Proteomes" id="UP001172457">
    <property type="component" value="Chromosome 5"/>
</dbReference>
<reference evidence="2" key="1">
    <citation type="submission" date="2023-03" db="EMBL/GenBank/DDBJ databases">
        <title>Chromosome-scale reference genome and RAD-based genetic map of yellow starthistle (Centaurea solstitialis) reveal putative structural variation and QTLs associated with invader traits.</title>
        <authorList>
            <person name="Reatini B."/>
            <person name="Cang F.A."/>
            <person name="Jiang Q."/>
            <person name="Mckibben M.T.W."/>
            <person name="Barker M.S."/>
            <person name="Rieseberg L.H."/>
            <person name="Dlugosch K.M."/>
        </authorList>
    </citation>
    <scope>NUCLEOTIDE SEQUENCE</scope>
    <source>
        <strain evidence="2">CAN-66</strain>
        <tissue evidence="2">Leaf</tissue>
    </source>
</reference>
<proteinExistence type="predicted"/>
<dbReference type="EMBL" id="JARYMX010000005">
    <property type="protein sequence ID" value="KAJ9546948.1"/>
    <property type="molecule type" value="Genomic_DNA"/>
</dbReference>
<evidence type="ECO:0000313" key="2">
    <source>
        <dbReference type="EMBL" id="KAJ9546948.1"/>
    </source>
</evidence>
<evidence type="ECO:0000256" key="1">
    <source>
        <dbReference type="SAM" id="MobiDB-lite"/>
    </source>
</evidence>
<feature type="region of interest" description="Disordered" evidence="1">
    <location>
        <begin position="52"/>
        <end position="77"/>
    </location>
</feature>
<keyword evidence="3" id="KW-1185">Reference proteome</keyword>
<protein>
    <submittedName>
        <fullName evidence="2">Uncharacterized protein</fullName>
    </submittedName>
</protein>
<name>A0AA38SY41_9ASTR</name>
<evidence type="ECO:0000313" key="3">
    <source>
        <dbReference type="Proteomes" id="UP001172457"/>
    </source>
</evidence>
<gene>
    <name evidence="2" type="ORF">OSB04_019491</name>
</gene>
<sequence length="226" mass="25729">MKRDLISLWENLACLIMINQSLHLLENHEFEMKAEADRLRIPSNLRSSFPANLHSKMSSNTPAKAASSSGSFTVHSENQTNDRVVNQTLAMTSHAISFQRNRFEKFVLLKKPNNHYLVPKLNAFPTKAAILLRNHEIFHALTAHVDVPETYLTQFLLSAYVCDLVGEGLSIVGYTSDSKGKKMVSMEMNVNDLRLNLQLSERDEYDDTPTNEELIEFLHFLSYTAK</sequence>